<gene>
    <name evidence="2" type="ordered locus">MLP_22930</name>
</gene>
<accession>F5XEU1</accession>
<evidence type="ECO:0000256" key="1">
    <source>
        <dbReference type="SAM" id="MobiDB-lite"/>
    </source>
</evidence>
<dbReference type="Proteomes" id="UP000007947">
    <property type="component" value="Chromosome"/>
</dbReference>
<keyword evidence="3" id="KW-1185">Reference proteome</keyword>
<organism evidence="2 3">
    <name type="scientific">Microlunatus phosphovorus (strain ATCC 700054 / DSM 10555 / JCM 9379 / NBRC 101784 / NCIMB 13414 / VKM Ac-1990 / NM-1)</name>
    <dbReference type="NCBI Taxonomy" id="1032480"/>
    <lineage>
        <taxon>Bacteria</taxon>
        <taxon>Bacillati</taxon>
        <taxon>Actinomycetota</taxon>
        <taxon>Actinomycetes</taxon>
        <taxon>Propionibacteriales</taxon>
        <taxon>Propionibacteriaceae</taxon>
        <taxon>Microlunatus</taxon>
    </lineage>
</organism>
<name>F5XEU1_MICPN</name>
<proteinExistence type="predicted"/>
<reference evidence="2 3" key="1">
    <citation type="submission" date="2011-05" db="EMBL/GenBank/DDBJ databases">
        <title>Whole genome sequence of Microlunatus phosphovorus NM-1.</title>
        <authorList>
            <person name="Hosoyama A."/>
            <person name="Sasaki K."/>
            <person name="Harada T."/>
            <person name="Igarashi R."/>
            <person name="Kawakoshi A."/>
            <person name="Sasagawa M."/>
            <person name="Fukada J."/>
            <person name="Nakamura S."/>
            <person name="Katano Y."/>
            <person name="Hanada S."/>
            <person name="Kamagata Y."/>
            <person name="Nakamura N."/>
            <person name="Yamazaki S."/>
            <person name="Fujita N."/>
        </authorList>
    </citation>
    <scope>NUCLEOTIDE SEQUENCE [LARGE SCALE GENOMIC DNA]</scope>
    <source>
        <strain evidence="3">ATCC 700054 / DSM 10555 / JCM 9379 / NBRC 101784 / NCIMB 13414 / VKM Ac-1990 / NM-1</strain>
    </source>
</reference>
<protein>
    <submittedName>
        <fullName evidence="2">Uncharacterized protein</fullName>
    </submittedName>
</protein>
<dbReference type="KEGG" id="mph:MLP_22930"/>
<sequence length="51" mass="5411">MCDTGVAACNKDATGRQQPPRILMTHRSGSSGHSREGVPPWPISTVCSSRS</sequence>
<dbReference type="EMBL" id="AP012204">
    <property type="protein sequence ID" value="BAK35307.1"/>
    <property type="molecule type" value="Genomic_DNA"/>
</dbReference>
<evidence type="ECO:0000313" key="3">
    <source>
        <dbReference type="Proteomes" id="UP000007947"/>
    </source>
</evidence>
<feature type="region of interest" description="Disordered" evidence="1">
    <location>
        <begin position="1"/>
        <end position="51"/>
    </location>
</feature>
<evidence type="ECO:0000313" key="2">
    <source>
        <dbReference type="EMBL" id="BAK35307.1"/>
    </source>
</evidence>
<dbReference type="AlphaFoldDB" id="F5XEU1"/>
<dbReference type="HOGENOM" id="CLU_3100928_0_0_11"/>